<dbReference type="PANTHER" id="PTHR31616:SF0">
    <property type="entry name" value="GLUCAN 1,4-ALPHA-GLUCOSIDASE"/>
    <property type="match status" value="1"/>
</dbReference>
<dbReference type="AlphaFoldDB" id="A0A6H9WTH9"/>
<reference evidence="3 4" key="1">
    <citation type="submission" date="2019-09" db="EMBL/GenBank/DDBJ databases">
        <title>Phylogeny of genus Pseudoclavibacter and closely related genus.</title>
        <authorList>
            <person name="Li Y."/>
        </authorList>
    </citation>
    <scope>NUCLEOTIDE SEQUENCE [LARGE SCALE GENOMIC DNA]</scope>
    <source>
        <strain evidence="3 4">EGI 60007</strain>
    </source>
</reference>
<dbReference type="OrthoDB" id="3902805at2"/>
<accession>A0A6H9WTH9</accession>
<protein>
    <submittedName>
        <fullName evidence="3">Glycoside hydrolase family 15 protein</fullName>
    </submittedName>
</protein>
<sequence>MTAYAARRDGYVDLASYAPIGDGRTVALVAHDGAIDWFPLPDLDSPPVFARLLDAEGGGYIELQPVDDFEVERAYIPGTPLLQTTFTTATGAVRVTDSLNVGSTGALPWTELARRIESLDGAVDMHWSVTPGTMLGTASPWVHESPHGPVISVAEYSIGVRSNRAMERRSNGQRRISGRFTARDGSDDVVAVVATWNEPLRMPQVESVRKNLELTREHWRRWSELLQYEGPYRDDVHRSALILKLLEHGPSGSIAAAATTSLPENPEGRKNYDYRFAWLRDASYALTALIWLGEQEDVHAAVSWLLRLTRRQSPKLHVLNRLHGDVPPSAVRTFDVPGWRGIGPVVAGNEASDQLQLGVYRDIFDMVRAYSDSGNIIDAATGRMLADLADTLCDLWRRRDAGMWELPEQRHYTSSKMACWDALDCAVALAESGTIEGNTARWKEERDAIREFIEHECWSSDRQAYTWYAGSDELDTSVVLHAMTGYERGARMSSTLDALRDELGRGPLFYRYSGMEHEESAFVACSFWMVAALASVGRMSEARSLMDEALALSNDVGSLAEMVDPESGAFMGNLPQALSHLALLTAALALVEESDERTP</sequence>
<dbReference type="InterPro" id="IPR012341">
    <property type="entry name" value="6hp_glycosidase-like_sf"/>
</dbReference>
<dbReference type="RefSeq" id="WP_158028579.1">
    <property type="nucleotide sequence ID" value="NZ_BMHG01000001.1"/>
</dbReference>
<dbReference type="Pfam" id="PF00723">
    <property type="entry name" value="Glyco_hydro_15"/>
    <property type="match status" value="1"/>
</dbReference>
<dbReference type="InterPro" id="IPR011613">
    <property type="entry name" value="GH15-like"/>
</dbReference>
<evidence type="ECO:0000313" key="3">
    <source>
        <dbReference type="EMBL" id="KAB1649995.1"/>
    </source>
</evidence>
<dbReference type="SUPFAM" id="SSF48208">
    <property type="entry name" value="Six-hairpin glycosidases"/>
    <property type="match status" value="1"/>
</dbReference>
<evidence type="ECO:0000259" key="1">
    <source>
        <dbReference type="Pfam" id="PF00723"/>
    </source>
</evidence>
<dbReference type="Gene3D" id="1.50.10.10">
    <property type="match status" value="1"/>
</dbReference>
<dbReference type="GO" id="GO:0004553">
    <property type="term" value="F:hydrolase activity, hydrolyzing O-glycosyl compounds"/>
    <property type="evidence" value="ECO:0007669"/>
    <property type="project" value="UniProtKB-ARBA"/>
</dbReference>
<gene>
    <name evidence="3" type="ORF">F8O04_07205</name>
</gene>
<evidence type="ECO:0000313" key="4">
    <source>
        <dbReference type="Proteomes" id="UP000431744"/>
    </source>
</evidence>
<dbReference type="PANTHER" id="PTHR31616">
    <property type="entry name" value="TREHALASE"/>
    <property type="match status" value="1"/>
</dbReference>
<dbReference type="Proteomes" id="UP000431744">
    <property type="component" value="Unassembled WGS sequence"/>
</dbReference>
<name>A0A6H9WTH9_9MICO</name>
<dbReference type="InterPro" id="IPR045582">
    <property type="entry name" value="Trehalase-like_N"/>
</dbReference>
<organism evidence="3 4">
    <name type="scientific">Pseudoclavibacter endophyticus</name>
    <dbReference type="NCBI Taxonomy" id="1778590"/>
    <lineage>
        <taxon>Bacteria</taxon>
        <taxon>Bacillati</taxon>
        <taxon>Actinomycetota</taxon>
        <taxon>Actinomycetes</taxon>
        <taxon>Micrococcales</taxon>
        <taxon>Microbacteriaceae</taxon>
        <taxon>Pseudoclavibacter</taxon>
    </lineage>
</organism>
<dbReference type="Pfam" id="PF19291">
    <property type="entry name" value="TREH_N"/>
    <property type="match status" value="1"/>
</dbReference>
<dbReference type="EMBL" id="WBJY01000001">
    <property type="protein sequence ID" value="KAB1649995.1"/>
    <property type="molecule type" value="Genomic_DNA"/>
</dbReference>
<dbReference type="InterPro" id="IPR008928">
    <property type="entry name" value="6-hairpin_glycosidase_sf"/>
</dbReference>
<feature type="domain" description="GH15-like" evidence="1">
    <location>
        <begin position="230"/>
        <end position="587"/>
    </location>
</feature>
<keyword evidence="4" id="KW-1185">Reference proteome</keyword>
<comment type="caution">
    <text evidence="3">The sequence shown here is derived from an EMBL/GenBank/DDBJ whole genome shotgun (WGS) entry which is preliminary data.</text>
</comment>
<proteinExistence type="predicted"/>
<dbReference type="GO" id="GO:0005975">
    <property type="term" value="P:carbohydrate metabolic process"/>
    <property type="evidence" value="ECO:0007669"/>
    <property type="project" value="InterPro"/>
</dbReference>
<feature type="domain" description="Trehalase-like N-terminal" evidence="2">
    <location>
        <begin position="20"/>
        <end position="102"/>
    </location>
</feature>
<keyword evidence="3" id="KW-0378">Hydrolase</keyword>
<evidence type="ECO:0000259" key="2">
    <source>
        <dbReference type="Pfam" id="PF19291"/>
    </source>
</evidence>